<evidence type="ECO:0000259" key="6">
    <source>
        <dbReference type="Pfam" id="PF04263"/>
    </source>
</evidence>
<dbReference type="Pfam" id="PF04263">
    <property type="entry name" value="TPK_catalytic"/>
    <property type="match status" value="1"/>
</dbReference>
<dbReference type="GO" id="GO:0004788">
    <property type="term" value="F:thiamine diphosphokinase activity"/>
    <property type="evidence" value="ECO:0007669"/>
    <property type="project" value="UniProtKB-UniRule"/>
</dbReference>
<dbReference type="AlphaFoldDB" id="A0A380N3S7"/>
<dbReference type="Proteomes" id="UP000254575">
    <property type="component" value="Unassembled WGS sequence"/>
</dbReference>
<organism evidence="7 8">
    <name type="scientific">Suttonella indologenes</name>
    <dbReference type="NCBI Taxonomy" id="13276"/>
    <lineage>
        <taxon>Bacteria</taxon>
        <taxon>Pseudomonadati</taxon>
        <taxon>Pseudomonadota</taxon>
        <taxon>Gammaproteobacteria</taxon>
        <taxon>Cardiobacteriales</taxon>
        <taxon>Cardiobacteriaceae</taxon>
        <taxon>Suttonella</taxon>
    </lineage>
</organism>
<dbReference type="InterPro" id="IPR053149">
    <property type="entry name" value="TPK"/>
</dbReference>
<keyword evidence="1" id="KW-0808">Transferase</keyword>
<dbReference type="NCBIfam" id="TIGR01378">
    <property type="entry name" value="thi_PPkinase"/>
    <property type="match status" value="1"/>
</dbReference>
<dbReference type="GO" id="GO:0005524">
    <property type="term" value="F:ATP binding"/>
    <property type="evidence" value="ECO:0007669"/>
    <property type="project" value="UniProtKB-KW"/>
</dbReference>
<dbReference type="CDD" id="cd07995">
    <property type="entry name" value="TPK"/>
    <property type="match status" value="1"/>
</dbReference>
<dbReference type="InterPro" id="IPR036759">
    <property type="entry name" value="TPK_catalytic_sf"/>
</dbReference>
<dbReference type="OrthoDB" id="9804377at2"/>
<reference evidence="7 8" key="1">
    <citation type="submission" date="2018-06" db="EMBL/GenBank/DDBJ databases">
        <authorList>
            <consortium name="Pathogen Informatics"/>
            <person name="Doyle S."/>
        </authorList>
    </citation>
    <scope>NUCLEOTIDE SEQUENCE [LARGE SCALE GENOMIC DNA]</scope>
    <source>
        <strain evidence="7 8">NCTC10717</strain>
    </source>
</reference>
<dbReference type="EMBL" id="UHIA01000004">
    <property type="protein sequence ID" value="SUO98571.1"/>
    <property type="molecule type" value="Genomic_DNA"/>
</dbReference>
<protein>
    <recommendedName>
        <fullName evidence="5">Thiamine diphosphokinase</fullName>
        <ecNumber evidence="5">2.7.6.2</ecNumber>
    </recommendedName>
</protein>
<evidence type="ECO:0000313" key="8">
    <source>
        <dbReference type="Proteomes" id="UP000254575"/>
    </source>
</evidence>
<sequence length="225" mass="24628">MHRKKVWILLAGDYSPAPIAPDKEDFVIAVDGGIAYAETCAWTVDLWIGDFDSSEINAKRSAIVRSTFPSDKSQTDFELALAYADKHFPNSVLYILGSGGDEADHEFANLWVLPQIAAPAILWRNNATIVKAQGKVSIQWQGSVGDKVSLFAFDTLQALSYRGLRWTVENATAEAHIAAFARNEMQAETAGMSWNSGTALVFLAPLSLPEISDDCAESEQKSQTR</sequence>
<evidence type="ECO:0000256" key="4">
    <source>
        <dbReference type="ARBA" id="ARBA00022840"/>
    </source>
</evidence>
<dbReference type="RefSeq" id="WP_115219373.1">
    <property type="nucleotide sequence ID" value="NZ_UHIA01000004.1"/>
</dbReference>
<dbReference type="PANTHER" id="PTHR41299">
    <property type="entry name" value="THIAMINE PYROPHOSPHOKINASE"/>
    <property type="match status" value="1"/>
</dbReference>
<evidence type="ECO:0000256" key="2">
    <source>
        <dbReference type="ARBA" id="ARBA00022741"/>
    </source>
</evidence>
<dbReference type="PANTHER" id="PTHR41299:SF1">
    <property type="entry name" value="THIAMINE PYROPHOSPHOKINASE"/>
    <property type="match status" value="1"/>
</dbReference>
<dbReference type="Gene3D" id="3.40.50.10240">
    <property type="entry name" value="Thiamin pyrophosphokinase, catalytic domain"/>
    <property type="match status" value="1"/>
</dbReference>
<dbReference type="SUPFAM" id="SSF63999">
    <property type="entry name" value="Thiamin pyrophosphokinase, catalytic domain"/>
    <property type="match status" value="1"/>
</dbReference>
<keyword evidence="8" id="KW-1185">Reference proteome</keyword>
<evidence type="ECO:0000313" key="7">
    <source>
        <dbReference type="EMBL" id="SUO98571.1"/>
    </source>
</evidence>
<feature type="domain" description="Thiamin pyrophosphokinase catalytic" evidence="6">
    <location>
        <begin position="23"/>
        <end position="115"/>
    </location>
</feature>
<keyword evidence="3 7" id="KW-0418">Kinase</keyword>
<dbReference type="InterPro" id="IPR006282">
    <property type="entry name" value="Thi_PPkinase"/>
</dbReference>
<dbReference type="EC" id="2.7.6.2" evidence="5"/>
<evidence type="ECO:0000256" key="1">
    <source>
        <dbReference type="ARBA" id="ARBA00022679"/>
    </source>
</evidence>
<dbReference type="InterPro" id="IPR007371">
    <property type="entry name" value="TPK_catalytic"/>
</dbReference>
<evidence type="ECO:0000256" key="5">
    <source>
        <dbReference type="NCBIfam" id="TIGR01378"/>
    </source>
</evidence>
<dbReference type="GO" id="GO:0009229">
    <property type="term" value="P:thiamine diphosphate biosynthetic process"/>
    <property type="evidence" value="ECO:0007669"/>
    <property type="project" value="InterPro"/>
</dbReference>
<accession>A0A380N3S7</accession>
<dbReference type="GO" id="GO:0016301">
    <property type="term" value="F:kinase activity"/>
    <property type="evidence" value="ECO:0007669"/>
    <property type="project" value="UniProtKB-KW"/>
</dbReference>
<dbReference type="GO" id="GO:0006772">
    <property type="term" value="P:thiamine metabolic process"/>
    <property type="evidence" value="ECO:0007669"/>
    <property type="project" value="UniProtKB-UniRule"/>
</dbReference>
<keyword evidence="4" id="KW-0067">ATP-binding</keyword>
<evidence type="ECO:0000256" key="3">
    <source>
        <dbReference type="ARBA" id="ARBA00022777"/>
    </source>
</evidence>
<keyword evidence="2" id="KW-0547">Nucleotide-binding</keyword>
<proteinExistence type="predicted"/>
<gene>
    <name evidence="7" type="ORF">NCTC10717_02326</name>
</gene>
<name>A0A380N3S7_9GAMM</name>